<dbReference type="EMBL" id="JAGQNY010000002">
    <property type="protein sequence ID" value="MCA9301838.1"/>
    <property type="molecule type" value="Genomic_DNA"/>
</dbReference>
<dbReference type="PROSITE" id="PS01317">
    <property type="entry name" value="SSRP"/>
    <property type="match status" value="1"/>
</dbReference>
<dbReference type="GO" id="GO:0005829">
    <property type="term" value="C:cytosol"/>
    <property type="evidence" value="ECO:0007669"/>
    <property type="project" value="TreeGrafter"/>
</dbReference>
<comment type="subcellular location">
    <subcellularLocation>
        <location evidence="3">Cytoplasm</location>
    </subcellularLocation>
    <text evidence="3">The tmRNA-SmpB complex associates with stalled 70S ribosomes.</text>
</comment>
<dbReference type="PANTHER" id="PTHR30308:SF2">
    <property type="entry name" value="SSRA-BINDING PROTEIN"/>
    <property type="match status" value="1"/>
</dbReference>
<dbReference type="SUPFAM" id="SSF74982">
    <property type="entry name" value="Small protein B (SmpB)"/>
    <property type="match status" value="1"/>
</dbReference>
<dbReference type="GO" id="GO:0003723">
    <property type="term" value="F:RNA binding"/>
    <property type="evidence" value="ECO:0007669"/>
    <property type="project" value="UniProtKB-UniRule"/>
</dbReference>
<evidence type="ECO:0000313" key="5">
    <source>
        <dbReference type="Proteomes" id="UP000714817"/>
    </source>
</evidence>
<protein>
    <recommendedName>
        <fullName evidence="3">SsrA-binding protein</fullName>
    </recommendedName>
    <alternativeName>
        <fullName evidence="3">Small protein B</fullName>
    </alternativeName>
</protein>
<dbReference type="GO" id="GO:0070930">
    <property type="term" value="P:trans-translation-dependent protein tagging"/>
    <property type="evidence" value="ECO:0007669"/>
    <property type="project" value="TreeGrafter"/>
</dbReference>
<dbReference type="InterPro" id="IPR000037">
    <property type="entry name" value="SsrA-bd_prot"/>
</dbReference>
<keyword evidence="2 3" id="KW-0694">RNA-binding</keyword>
<comment type="similarity">
    <text evidence="3">Belongs to the SmpB family.</text>
</comment>
<evidence type="ECO:0000313" key="4">
    <source>
        <dbReference type="EMBL" id="MCA9301838.1"/>
    </source>
</evidence>
<dbReference type="NCBIfam" id="TIGR00086">
    <property type="entry name" value="smpB"/>
    <property type="match status" value="1"/>
</dbReference>
<accession>A0A955E1L5</accession>
<proteinExistence type="inferred from homology"/>
<sequence>MQLAKNKKGMRDYELLENFIAGVVLTGYEVKALRDKQVNFEGSHITILDGEAYAMSITIGRYQHQSQKDTDPSRPRKLLLNKKELLKLQKELSQKGKTAIPTAFILRNNMVKLEIAIVRGLKKHEKKSVEKDKQMKKELERYKKGILQPTIA</sequence>
<keyword evidence="1 3" id="KW-0963">Cytoplasm</keyword>
<name>A0A955E1L5_UNCKA</name>
<dbReference type="GO" id="GO:0070929">
    <property type="term" value="P:trans-translation"/>
    <property type="evidence" value="ECO:0007669"/>
    <property type="project" value="UniProtKB-UniRule"/>
</dbReference>
<dbReference type="Pfam" id="PF01668">
    <property type="entry name" value="SmpB"/>
    <property type="match status" value="1"/>
</dbReference>
<gene>
    <name evidence="3 4" type="primary">smpB</name>
    <name evidence="4" type="ORF">KDA10_00520</name>
</gene>
<reference evidence="4" key="1">
    <citation type="submission" date="2020-04" db="EMBL/GenBank/DDBJ databases">
        <authorList>
            <person name="Zhang T."/>
        </authorList>
    </citation>
    <scope>NUCLEOTIDE SEQUENCE</scope>
    <source>
        <strain evidence="4">HKST-UBA80</strain>
    </source>
</reference>
<dbReference type="NCBIfam" id="NF003843">
    <property type="entry name" value="PRK05422.1"/>
    <property type="match status" value="1"/>
</dbReference>
<dbReference type="InterPro" id="IPR023620">
    <property type="entry name" value="SmpB"/>
</dbReference>
<comment type="caution">
    <text evidence="4">The sequence shown here is derived from an EMBL/GenBank/DDBJ whole genome shotgun (WGS) entry which is preliminary data.</text>
</comment>
<evidence type="ECO:0000256" key="3">
    <source>
        <dbReference type="HAMAP-Rule" id="MF_00023"/>
    </source>
</evidence>
<dbReference type="Gene3D" id="2.40.280.10">
    <property type="match status" value="1"/>
</dbReference>
<reference evidence="4" key="2">
    <citation type="journal article" date="2021" name="Microbiome">
        <title>Successional dynamics and alternative stable states in a saline activated sludge microbial community over 9 years.</title>
        <authorList>
            <person name="Wang Y."/>
            <person name="Ye J."/>
            <person name="Ju F."/>
            <person name="Liu L."/>
            <person name="Boyd J.A."/>
            <person name="Deng Y."/>
            <person name="Parks D.H."/>
            <person name="Jiang X."/>
            <person name="Yin X."/>
            <person name="Woodcroft B.J."/>
            <person name="Tyson G.W."/>
            <person name="Hugenholtz P."/>
            <person name="Polz M.F."/>
            <person name="Zhang T."/>
        </authorList>
    </citation>
    <scope>NUCLEOTIDE SEQUENCE</scope>
    <source>
        <strain evidence="4">HKST-UBA80</strain>
    </source>
</reference>
<evidence type="ECO:0000256" key="1">
    <source>
        <dbReference type="ARBA" id="ARBA00022490"/>
    </source>
</evidence>
<dbReference type="Proteomes" id="UP000714817">
    <property type="component" value="Unassembled WGS sequence"/>
</dbReference>
<evidence type="ECO:0000256" key="2">
    <source>
        <dbReference type="ARBA" id="ARBA00022884"/>
    </source>
</evidence>
<comment type="function">
    <text evidence="3">Required for rescue of stalled ribosomes mediated by trans-translation. Binds to transfer-messenger RNA (tmRNA), required for stable association of tmRNA with ribosomes. tmRNA and SmpB together mimic tRNA shape, replacing the anticodon stem-loop with SmpB. tmRNA is encoded by the ssrA gene; the 2 termini fold to resemble tRNA(Ala) and it encodes a 'tag peptide', a short internal open reading frame. During trans-translation Ala-aminoacylated tmRNA acts like a tRNA, entering the A-site of stalled ribosomes, displacing the stalled mRNA. The ribosome then switches to translate the ORF on the tmRNA; the nascent peptide is terminated with the 'tag peptide' encoded by the tmRNA and targeted for degradation. The ribosome is freed to recommence translation, which seems to be the essential function of trans-translation.</text>
</comment>
<dbReference type="PANTHER" id="PTHR30308">
    <property type="entry name" value="TMRNA-BINDING COMPONENT OF TRANS-TRANSLATION TAGGING COMPLEX"/>
    <property type="match status" value="1"/>
</dbReference>
<dbReference type="HAMAP" id="MF_00023">
    <property type="entry name" value="SmpB"/>
    <property type="match status" value="1"/>
</dbReference>
<organism evidence="4 5">
    <name type="scientific">candidate division WWE3 bacterium</name>
    <dbReference type="NCBI Taxonomy" id="2053526"/>
    <lineage>
        <taxon>Bacteria</taxon>
        <taxon>Katanobacteria</taxon>
    </lineage>
</organism>
<dbReference type="InterPro" id="IPR020081">
    <property type="entry name" value="SsrA-bd_prot_CS"/>
</dbReference>
<dbReference type="AlphaFoldDB" id="A0A955E1L5"/>